<sequence>MVPEGKVGIRFEIRSPIATYLKKDVLRVIIFFYGASGKKKLFESDLVLKPL</sequence>
<organism evidence="1">
    <name type="scientific">Arundo donax</name>
    <name type="common">Giant reed</name>
    <name type="synonym">Donax arundinaceus</name>
    <dbReference type="NCBI Taxonomy" id="35708"/>
    <lineage>
        <taxon>Eukaryota</taxon>
        <taxon>Viridiplantae</taxon>
        <taxon>Streptophyta</taxon>
        <taxon>Embryophyta</taxon>
        <taxon>Tracheophyta</taxon>
        <taxon>Spermatophyta</taxon>
        <taxon>Magnoliopsida</taxon>
        <taxon>Liliopsida</taxon>
        <taxon>Poales</taxon>
        <taxon>Poaceae</taxon>
        <taxon>PACMAD clade</taxon>
        <taxon>Arundinoideae</taxon>
        <taxon>Arundineae</taxon>
        <taxon>Arundo</taxon>
    </lineage>
</organism>
<dbReference type="EMBL" id="GBRH01254605">
    <property type="protein sequence ID" value="JAD43290.1"/>
    <property type="molecule type" value="Transcribed_RNA"/>
</dbReference>
<name>A0A0A9A2R0_ARUDO</name>
<evidence type="ECO:0000313" key="1">
    <source>
        <dbReference type="EMBL" id="JAD43290.1"/>
    </source>
</evidence>
<reference evidence="1" key="2">
    <citation type="journal article" date="2015" name="Data Brief">
        <title>Shoot transcriptome of the giant reed, Arundo donax.</title>
        <authorList>
            <person name="Barrero R.A."/>
            <person name="Guerrero F.D."/>
            <person name="Moolhuijzen P."/>
            <person name="Goolsby J.A."/>
            <person name="Tidwell J."/>
            <person name="Bellgard S.E."/>
            <person name="Bellgard M.I."/>
        </authorList>
    </citation>
    <scope>NUCLEOTIDE SEQUENCE</scope>
    <source>
        <tissue evidence="1">Shoot tissue taken approximately 20 cm above the soil surface</tissue>
    </source>
</reference>
<dbReference type="AlphaFoldDB" id="A0A0A9A2R0"/>
<reference evidence="1" key="1">
    <citation type="submission" date="2014-09" db="EMBL/GenBank/DDBJ databases">
        <authorList>
            <person name="Magalhaes I.L.F."/>
            <person name="Oliveira U."/>
            <person name="Santos F.R."/>
            <person name="Vidigal T.H.D.A."/>
            <person name="Brescovit A.D."/>
            <person name="Santos A.J."/>
        </authorList>
    </citation>
    <scope>NUCLEOTIDE SEQUENCE</scope>
    <source>
        <tissue evidence="1">Shoot tissue taken approximately 20 cm above the soil surface</tissue>
    </source>
</reference>
<protein>
    <submittedName>
        <fullName evidence="1">Uncharacterized protein</fullName>
    </submittedName>
</protein>
<proteinExistence type="predicted"/>
<accession>A0A0A9A2R0</accession>